<dbReference type="PROSITE" id="PS50240">
    <property type="entry name" value="TRYPSIN_DOM"/>
    <property type="match status" value="1"/>
</dbReference>
<comment type="caution">
    <text evidence="5">The sequence shown here is derived from an EMBL/GenBank/DDBJ whole genome shotgun (WGS) entry which is preliminary data.</text>
</comment>
<dbReference type="Pfam" id="PF00089">
    <property type="entry name" value="Trypsin"/>
    <property type="match status" value="1"/>
</dbReference>
<keyword evidence="1" id="KW-1015">Disulfide bond</keyword>
<dbReference type="InterPro" id="IPR051487">
    <property type="entry name" value="Ser/Thr_Proteases_Immune/Dev"/>
</dbReference>
<gene>
    <name evidence="5" type="ORF">niasHT_018198</name>
</gene>
<dbReference type="PANTHER" id="PTHR24256">
    <property type="entry name" value="TRYPTASE-RELATED"/>
    <property type="match status" value="1"/>
</dbReference>
<organism evidence="5 6">
    <name type="scientific">Heterodera trifolii</name>
    <dbReference type="NCBI Taxonomy" id="157864"/>
    <lineage>
        <taxon>Eukaryota</taxon>
        <taxon>Metazoa</taxon>
        <taxon>Ecdysozoa</taxon>
        <taxon>Nematoda</taxon>
        <taxon>Chromadorea</taxon>
        <taxon>Rhabditida</taxon>
        <taxon>Tylenchina</taxon>
        <taxon>Tylenchomorpha</taxon>
        <taxon>Tylenchoidea</taxon>
        <taxon>Heteroderidae</taxon>
        <taxon>Heteroderinae</taxon>
        <taxon>Heterodera</taxon>
    </lineage>
</organism>
<evidence type="ECO:0000313" key="5">
    <source>
        <dbReference type="EMBL" id="KAL3108036.1"/>
    </source>
</evidence>
<evidence type="ECO:0000256" key="3">
    <source>
        <dbReference type="SAM" id="SignalP"/>
    </source>
</evidence>
<evidence type="ECO:0000259" key="4">
    <source>
        <dbReference type="PROSITE" id="PS50240"/>
    </source>
</evidence>
<protein>
    <recommendedName>
        <fullName evidence="4">Peptidase S1 domain-containing protein</fullName>
    </recommendedName>
</protein>
<dbReference type="SMART" id="SM00020">
    <property type="entry name" value="Tryp_SPc"/>
    <property type="match status" value="1"/>
</dbReference>
<dbReference type="PROSITE" id="PS00134">
    <property type="entry name" value="TRYPSIN_HIS"/>
    <property type="match status" value="1"/>
</dbReference>
<dbReference type="InterPro" id="IPR018114">
    <property type="entry name" value="TRYPSIN_HIS"/>
</dbReference>
<proteinExistence type="inferred from homology"/>
<dbReference type="InterPro" id="IPR009003">
    <property type="entry name" value="Peptidase_S1_PA"/>
</dbReference>
<dbReference type="SUPFAM" id="SSF50494">
    <property type="entry name" value="Trypsin-like serine proteases"/>
    <property type="match status" value="1"/>
</dbReference>
<feature type="chain" id="PRO_5044854283" description="Peptidase S1 domain-containing protein" evidence="3">
    <location>
        <begin position="21"/>
        <end position="345"/>
    </location>
</feature>
<evidence type="ECO:0000313" key="6">
    <source>
        <dbReference type="Proteomes" id="UP001620626"/>
    </source>
</evidence>
<dbReference type="InterPro" id="IPR001254">
    <property type="entry name" value="Trypsin_dom"/>
</dbReference>
<dbReference type="AlphaFoldDB" id="A0ABD2KYP7"/>
<dbReference type="EMBL" id="JBICBT010000599">
    <property type="protein sequence ID" value="KAL3108036.1"/>
    <property type="molecule type" value="Genomic_DNA"/>
</dbReference>
<dbReference type="Gene3D" id="2.40.10.10">
    <property type="entry name" value="Trypsin-like serine proteases"/>
    <property type="match status" value="1"/>
</dbReference>
<feature type="domain" description="Peptidase S1" evidence="4">
    <location>
        <begin position="52"/>
        <end position="339"/>
    </location>
</feature>
<keyword evidence="6" id="KW-1185">Reference proteome</keyword>
<name>A0ABD2KYP7_9BILA</name>
<evidence type="ECO:0000256" key="2">
    <source>
        <dbReference type="ARBA" id="ARBA00024195"/>
    </source>
</evidence>
<dbReference type="InterPro" id="IPR043504">
    <property type="entry name" value="Peptidase_S1_PA_chymotrypsin"/>
</dbReference>
<keyword evidence="3" id="KW-0732">Signal</keyword>
<evidence type="ECO:0000256" key="1">
    <source>
        <dbReference type="ARBA" id="ARBA00023157"/>
    </source>
</evidence>
<dbReference type="Proteomes" id="UP001620626">
    <property type="component" value="Unassembled WGS sequence"/>
</dbReference>
<accession>A0ABD2KYP7</accession>
<comment type="similarity">
    <text evidence="2">Belongs to the peptidase S1 family. CLIP subfamily.</text>
</comment>
<reference evidence="5 6" key="1">
    <citation type="submission" date="2024-10" db="EMBL/GenBank/DDBJ databases">
        <authorList>
            <person name="Kim D."/>
        </authorList>
    </citation>
    <scope>NUCLEOTIDE SEQUENCE [LARGE SCALE GENOMIC DNA]</scope>
    <source>
        <strain evidence="5">BH-2024</strain>
    </source>
</reference>
<feature type="signal peptide" evidence="3">
    <location>
        <begin position="1"/>
        <end position="20"/>
    </location>
</feature>
<sequence>MFSSASIVLISVLIVKDVFSSSPPEIDNVLPLSPDEFASQLPEEPPTDAQLVYRGETVMLDTYLPWMAFILGPSICTATVISRNYVLSAGHCVNAGGGKAYPSESVTIFVGSANLSNAIPHAVERIMLRSEYADRYDDYIGSVTMADMALLKLSVPLNFSETLQPIGLSKESAASAAGEGLAKAKQGEVVVAGWGNTKPHCESSPIWKLTHPKIPEQLQFGRERLFPIDECVDLEFRWYKEQMARKNATNAFKDGSWKERELKRRILAKMADKICVISDKEPHTVVESGDSGGPLLLALGQGQWVQLGTLTGGPCHGKDAPLHDYYTQIDCEWIAIQSDEEVTCR</sequence>